<evidence type="ECO:0000259" key="3">
    <source>
        <dbReference type="PROSITE" id="PS50887"/>
    </source>
</evidence>
<dbReference type="Gene3D" id="3.20.20.450">
    <property type="entry name" value="EAL domain"/>
    <property type="match status" value="1"/>
</dbReference>
<dbReference type="InterPro" id="IPR029787">
    <property type="entry name" value="Nucleotide_cyclase"/>
</dbReference>
<sequence>MSHTRLPALPPLRTRLRYALTGPHILAFLPAAVLGSYWIGGEGYLLAISLGFPMLYALAGGFGQMARPVEPAELPPIEVIAESRLQDAHAQQKAFAIYLIALDDHDELLDRYGRAATQRVMERVTDRVGAILRQGDLVLRPEEGMVAVVLAPVRLLDLESAIQLARRLQAAVEEPIALDSTSVFLSCSIGFSLSQQNSHRNGLKMMQNTLAALDDARANAPSAIRAWSEGMRAPRLTRANLTDQAARALEDGQIHPWFQPQISTDTGQISGFEALARWIHPQQGIIPPGDFLPVLASAGMLERLGEVMLSRSLTAIAEWDRAGVHIPTVGVNFSEAELRNPKLLNRIEWELDRHELSPDRLTIEVLETVVAASPDDMIALNINALSQYGCAVDLDDFGTGHASISSIRRFAVKRIKIDRSFVMKVDRDPEQQRMVTAILSMAERLGLETLAEGVETAGEHTLLAQLGCGYVQGFGIARPMPFAQTLDWIRAHEAKLKQPPLIGRKQV</sequence>
<feature type="transmembrane region" description="Helical" evidence="1">
    <location>
        <begin position="20"/>
        <end position="39"/>
    </location>
</feature>
<dbReference type="Gene3D" id="3.30.70.270">
    <property type="match status" value="1"/>
</dbReference>
<evidence type="ECO:0000313" key="4">
    <source>
        <dbReference type="EMBL" id="THD76018.1"/>
    </source>
</evidence>
<dbReference type="InterPro" id="IPR043128">
    <property type="entry name" value="Rev_trsase/Diguanyl_cyclase"/>
</dbReference>
<proteinExistence type="predicted"/>
<protein>
    <submittedName>
        <fullName evidence="4">GGDEF domain-containing protein</fullName>
    </submittedName>
</protein>
<dbReference type="InterPro" id="IPR035919">
    <property type="entry name" value="EAL_sf"/>
</dbReference>
<dbReference type="Pfam" id="PF00563">
    <property type="entry name" value="EAL"/>
    <property type="match status" value="1"/>
</dbReference>
<dbReference type="EMBL" id="SSMD01000002">
    <property type="protein sequence ID" value="THD76018.1"/>
    <property type="molecule type" value="Genomic_DNA"/>
</dbReference>
<dbReference type="GO" id="GO:0071111">
    <property type="term" value="F:cyclic-guanylate-specific phosphodiesterase activity"/>
    <property type="evidence" value="ECO:0007669"/>
    <property type="project" value="InterPro"/>
</dbReference>
<dbReference type="RefSeq" id="WP_136338379.1">
    <property type="nucleotide sequence ID" value="NZ_SSMD01000002.1"/>
</dbReference>
<dbReference type="PANTHER" id="PTHR33121">
    <property type="entry name" value="CYCLIC DI-GMP PHOSPHODIESTERASE PDEF"/>
    <property type="match status" value="1"/>
</dbReference>
<accession>A0A4S3MEQ1</accession>
<reference evidence="4 5" key="1">
    <citation type="submission" date="2019-04" db="EMBL/GenBank/DDBJ databases">
        <title>Draft genome sequence of Youngimonas vesicularis.</title>
        <authorList>
            <person name="Hameed A."/>
        </authorList>
    </citation>
    <scope>NUCLEOTIDE SEQUENCE [LARGE SCALE GENOMIC DNA]</scope>
    <source>
        <strain evidence="4 5">CC-AMW-E</strain>
    </source>
</reference>
<dbReference type="InterPro" id="IPR050706">
    <property type="entry name" value="Cyclic-di-GMP_PDE-like"/>
</dbReference>
<evidence type="ECO:0000256" key="1">
    <source>
        <dbReference type="SAM" id="Phobius"/>
    </source>
</evidence>
<name>A0A4S3MEQ1_9RHOB</name>
<feature type="transmembrane region" description="Helical" evidence="1">
    <location>
        <begin position="45"/>
        <end position="63"/>
    </location>
</feature>
<keyword evidence="1" id="KW-0472">Membrane</keyword>
<keyword evidence="1" id="KW-0812">Transmembrane</keyword>
<feature type="domain" description="GGDEF" evidence="3">
    <location>
        <begin position="93"/>
        <end position="229"/>
    </location>
</feature>
<feature type="domain" description="EAL" evidence="2">
    <location>
        <begin position="238"/>
        <end position="493"/>
    </location>
</feature>
<dbReference type="SMART" id="SM00267">
    <property type="entry name" value="GGDEF"/>
    <property type="match status" value="1"/>
</dbReference>
<evidence type="ECO:0000313" key="5">
    <source>
        <dbReference type="Proteomes" id="UP000306113"/>
    </source>
</evidence>
<gene>
    <name evidence="4" type="ORF">E7681_06135</name>
</gene>
<evidence type="ECO:0000259" key="2">
    <source>
        <dbReference type="PROSITE" id="PS50883"/>
    </source>
</evidence>
<keyword evidence="1" id="KW-1133">Transmembrane helix</keyword>
<dbReference type="AlphaFoldDB" id="A0A4S3MEQ1"/>
<dbReference type="CDD" id="cd01948">
    <property type="entry name" value="EAL"/>
    <property type="match status" value="1"/>
</dbReference>
<dbReference type="PANTHER" id="PTHR33121:SF70">
    <property type="entry name" value="SIGNALING PROTEIN YKOW"/>
    <property type="match status" value="1"/>
</dbReference>
<dbReference type="InterPro" id="IPR000160">
    <property type="entry name" value="GGDEF_dom"/>
</dbReference>
<dbReference type="Proteomes" id="UP000306113">
    <property type="component" value="Unassembled WGS sequence"/>
</dbReference>
<keyword evidence="5" id="KW-1185">Reference proteome</keyword>
<dbReference type="SUPFAM" id="SSF141868">
    <property type="entry name" value="EAL domain-like"/>
    <property type="match status" value="1"/>
</dbReference>
<dbReference type="PROSITE" id="PS50887">
    <property type="entry name" value="GGDEF"/>
    <property type="match status" value="1"/>
</dbReference>
<dbReference type="PROSITE" id="PS50883">
    <property type="entry name" value="EAL"/>
    <property type="match status" value="1"/>
</dbReference>
<dbReference type="SMART" id="SM00052">
    <property type="entry name" value="EAL"/>
    <property type="match status" value="1"/>
</dbReference>
<comment type="caution">
    <text evidence="4">The sequence shown here is derived from an EMBL/GenBank/DDBJ whole genome shotgun (WGS) entry which is preliminary data.</text>
</comment>
<dbReference type="OrthoDB" id="9814202at2"/>
<dbReference type="InterPro" id="IPR001633">
    <property type="entry name" value="EAL_dom"/>
</dbReference>
<organism evidence="4 5">
    <name type="scientific">Thalassobius vesicularis</name>
    <dbReference type="NCBI Taxonomy" id="1294297"/>
    <lineage>
        <taxon>Bacteria</taxon>
        <taxon>Pseudomonadati</taxon>
        <taxon>Pseudomonadota</taxon>
        <taxon>Alphaproteobacteria</taxon>
        <taxon>Rhodobacterales</taxon>
        <taxon>Roseobacteraceae</taxon>
        <taxon>Thalassovita</taxon>
    </lineage>
</organism>
<dbReference type="SUPFAM" id="SSF55073">
    <property type="entry name" value="Nucleotide cyclase"/>
    <property type="match status" value="1"/>
</dbReference>
<dbReference type="Pfam" id="PF00990">
    <property type="entry name" value="GGDEF"/>
    <property type="match status" value="1"/>
</dbReference>